<keyword evidence="6 13" id="KW-0812">Transmembrane</keyword>
<dbReference type="EMBL" id="BONZ01000070">
    <property type="protein sequence ID" value="GIH18741.1"/>
    <property type="molecule type" value="Genomic_DNA"/>
</dbReference>
<evidence type="ECO:0000256" key="5">
    <source>
        <dbReference type="ARBA" id="ARBA00022670"/>
    </source>
</evidence>
<evidence type="ECO:0000256" key="8">
    <source>
        <dbReference type="ARBA" id="ARBA00022801"/>
    </source>
</evidence>
<keyword evidence="8" id="KW-0378">Hydrolase</keyword>
<keyword evidence="5 14" id="KW-0645">Protease</keyword>
<dbReference type="PANTHER" id="PTHR35864:SF1">
    <property type="entry name" value="ZINC METALLOPROTEASE YWHC-RELATED"/>
    <property type="match status" value="1"/>
</dbReference>
<evidence type="ECO:0000313" key="15">
    <source>
        <dbReference type="Proteomes" id="UP000642748"/>
    </source>
</evidence>
<protein>
    <submittedName>
        <fullName evidence="14">Site-2 protease family protein</fullName>
    </submittedName>
</protein>
<reference evidence="14" key="1">
    <citation type="submission" date="2021-01" db="EMBL/GenBank/DDBJ databases">
        <title>Whole genome shotgun sequence of Rugosimonospora africana NBRC 104875.</title>
        <authorList>
            <person name="Komaki H."/>
            <person name="Tamura T."/>
        </authorList>
    </citation>
    <scope>NUCLEOTIDE SEQUENCE</scope>
    <source>
        <strain evidence="14">NBRC 104875</strain>
    </source>
</reference>
<gene>
    <name evidence="14" type="ORF">Raf01_69130</name>
</gene>
<feature type="transmembrane region" description="Helical" evidence="13">
    <location>
        <begin position="23"/>
        <end position="42"/>
    </location>
</feature>
<dbReference type="GO" id="GO:0006508">
    <property type="term" value="P:proteolysis"/>
    <property type="evidence" value="ECO:0007669"/>
    <property type="project" value="UniProtKB-KW"/>
</dbReference>
<dbReference type="InterPro" id="IPR044537">
    <property type="entry name" value="Rip2-like"/>
</dbReference>
<feature type="transmembrane region" description="Helical" evidence="13">
    <location>
        <begin position="49"/>
        <end position="73"/>
    </location>
</feature>
<dbReference type="PANTHER" id="PTHR35864">
    <property type="entry name" value="ZINC METALLOPROTEASE MJ0611-RELATED"/>
    <property type="match status" value="1"/>
</dbReference>
<dbReference type="InterPro" id="IPR052348">
    <property type="entry name" value="Metallopeptidase_M50B"/>
</dbReference>
<feature type="transmembrane region" description="Helical" evidence="13">
    <location>
        <begin position="167"/>
        <end position="188"/>
    </location>
</feature>
<evidence type="ECO:0000256" key="9">
    <source>
        <dbReference type="ARBA" id="ARBA00022833"/>
    </source>
</evidence>
<dbReference type="RefSeq" id="WP_203922233.1">
    <property type="nucleotide sequence ID" value="NZ_BONZ01000070.1"/>
</dbReference>
<comment type="similarity">
    <text evidence="3">Belongs to the peptidase M50B family.</text>
</comment>
<evidence type="ECO:0000256" key="6">
    <source>
        <dbReference type="ARBA" id="ARBA00022692"/>
    </source>
</evidence>
<keyword evidence="7" id="KW-0479">Metal-binding</keyword>
<evidence type="ECO:0000256" key="3">
    <source>
        <dbReference type="ARBA" id="ARBA00007931"/>
    </source>
</evidence>
<accession>A0A8J3R200</accession>
<comment type="subcellular location">
    <subcellularLocation>
        <location evidence="2">Cell membrane</location>
        <topology evidence="2">Multi-pass membrane protein</topology>
    </subcellularLocation>
</comment>
<keyword evidence="10 13" id="KW-1133">Transmembrane helix</keyword>
<proteinExistence type="inferred from homology"/>
<evidence type="ECO:0000313" key="14">
    <source>
        <dbReference type="EMBL" id="GIH18741.1"/>
    </source>
</evidence>
<feature type="transmembrane region" description="Helical" evidence="13">
    <location>
        <begin position="93"/>
        <end position="121"/>
    </location>
</feature>
<keyword evidence="12 13" id="KW-0472">Membrane</keyword>
<name>A0A8J3R200_9ACTN</name>
<comment type="cofactor">
    <cofactor evidence="1">
        <name>Zn(2+)</name>
        <dbReference type="ChEBI" id="CHEBI:29105"/>
    </cofactor>
</comment>
<feature type="transmembrane region" description="Helical" evidence="13">
    <location>
        <begin position="133"/>
        <end position="155"/>
    </location>
</feature>
<sequence>MSYRTGRRLAIGVPRGASRPSPIFLGILAVFLISGWMTWARYGSIRLDAFLFVVAGWVLSLCLHEFAHALTAYRSGDVSVVQKGYLTLNPVKYTHTLLSVVLPLVFLVLGGIGLPGGAVWVDHTYIRGRVKDTLISLAGPGMNVVFTAVLVIPFAFDIDMFAHIEFWSVWAFLAFLQLTASVLNLMPIPGVDGGNALRPWLSHDWRRGFDAVAPYGMLIFFALLWQPSINRVFFDVIDRLAELIGLPIFLASSGQSLFMFWR</sequence>
<comment type="caution">
    <text evidence="14">The sequence shown here is derived from an EMBL/GenBank/DDBJ whole genome shotgun (WGS) entry which is preliminary data.</text>
</comment>
<evidence type="ECO:0000256" key="11">
    <source>
        <dbReference type="ARBA" id="ARBA00023049"/>
    </source>
</evidence>
<dbReference type="GO" id="GO:0008237">
    <property type="term" value="F:metallopeptidase activity"/>
    <property type="evidence" value="ECO:0007669"/>
    <property type="project" value="UniProtKB-KW"/>
</dbReference>
<dbReference type="GO" id="GO:0005886">
    <property type="term" value="C:plasma membrane"/>
    <property type="evidence" value="ECO:0007669"/>
    <property type="project" value="UniProtKB-SubCell"/>
</dbReference>
<keyword evidence="11" id="KW-0482">Metalloprotease</keyword>
<feature type="transmembrane region" description="Helical" evidence="13">
    <location>
        <begin position="209"/>
        <end position="228"/>
    </location>
</feature>
<evidence type="ECO:0000256" key="1">
    <source>
        <dbReference type="ARBA" id="ARBA00001947"/>
    </source>
</evidence>
<organism evidence="14 15">
    <name type="scientific">Rugosimonospora africana</name>
    <dbReference type="NCBI Taxonomy" id="556532"/>
    <lineage>
        <taxon>Bacteria</taxon>
        <taxon>Bacillati</taxon>
        <taxon>Actinomycetota</taxon>
        <taxon>Actinomycetes</taxon>
        <taxon>Micromonosporales</taxon>
        <taxon>Micromonosporaceae</taxon>
        <taxon>Rugosimonospora</taxon>
    </lineage>
</organism>
<dbReference type="CDD" id="cd06158">
    <property type="entry name" value="S2P-M50_like_1"/>
    <property type="match status" value="1"/>
</dbReference>
<keyword evidence="15" id="KW-1185">Reference proteome</keyword>
<dbReference type="AlphaFoldDB" id="A0A8J3R200"/>
<evidence type="ECO:0000256" key="12">
    <source>
        <dbReference type="ARBA" id="ARBA00023136"/>
    </source>
</evidence>
<dbReference type="GO" id="GO:0046872">
    <property type="term" value="F:metal ion binding"/>
    <property type="evidence" value="ECO:0007669"/>
    <property type="project" value="UniProtKB-KW"/>
</dbReference>
<evidence type="ECO:0000256" key="2">
    <source>
        <dbReference type="ARBA" id="ARBA00004651"/>
    </source>
</evidence>
<evidence type="ECO:0000256" key="10">
    <source>
        <dbReference type="ARBA" id="ARBA00022989"/>
    </source>
</evidence>
<keyword evidence="4" id="KW-1003">Cell membrane</keyword>
<evidence type="ECO:0000256" key="13">
    <source>
        <dbReference type="SAM" id="Phobius"/>
    </source>
</evidence>
<dbReference type="Proteomes" id="UP000642748">
    <property type="component" value="Unassembled WGS sequence"/>
</dbReference>
<keyword evidence="9" id="KW-0862">Zinc</keyword>
<evidence type="ECO:0000256" key="4">
    <source>
        <dbReference type="ARBA" id="ARBA00022475"/>
    </source>
</evidence>
<feature type="transmembrane region" description="Helical" evidence="13">
    <location>
        <begin position="240"/>
        <end position="261"/>
    </location>
</feature>
<evidence type="ECO:0000256" key="7">
    <source>
        <dbReference type="ARBA" id="ARBA00022723"/>
    </source>
</evidence>